<accession>A0AAD7ZG05</accession>
<dbReference type="AlphaFoldDB" id="A0AAD7ZG05"/>
<evidence type="ECO:0000256" key="2">
    <source>
        <dbReference type="SAM" id="SignalP"/>
    </source>
</evidence>
<organism evidence="3 4">
    <name type="scientific">Diploptera punctata</name>
    <name type="common">Pacific beetle cockroach</name>
    <dbReference type="NCBI Taxonomy" id="6984"/>
    <lineage>
        <taxon>Eukaryota</taxon>
        <taxon>Metazoa</taxon>
        <taxon>Ecdysozoa</taxon>
        <taxon>Arthropoda</taxon>
        <taxon>Hexapoda</taxon>
        <taxon>Insecta</taxon>
        <taxon>Pterygota</taxon>
        <taxon>Neoptera</taxon>
        <taxon>Polyneoptera</taxon>
        <taxon>Dictyoptera</taxon>
        <taxon>Blattodea</taxon>
        <taxon>Blaberoidea</taxon>
        <taxon>Blaberidae</taxon>
        <taxon>Diplopterinae</taxon>
        <taxon>Diploptera</taxon>
    </lineage>
</organism>
<feature type="signal peptide" evidence="2">
    <location>
        <begin position="1"/>
        <end position="22"/>
    </location>
</feature>
<dbReference type="EMBL" id="JASPKZ010008364">
    <property type="protein sequence ID" value="KAJ9580009.1"/>
    <property type="molecule type" value="Genomic_DNA"/>
</dbReference>
<evidence type="ECO:0000256" key="1">
    <source>
        <dbReference type="SAM" id="MobiDB-lite"/>
    </source>
</evidence>
<protein>
    <submittedName>
        <fullName evidence="3">Uncharacterized protein</fullName>
    </submittedName>
</protein>
<keyword evidence="4" id="KW-1185">Reference proteome</keyword>
<name>A0AAD7ZG05_DIPPU</name>
<reference evidence="3" key="1">
    <citation type="journal article" date="2023" name="IScience">
        <title>Live-bearing cockroach genome reveals convergent evolutionary mechanisms linked to viviparity in insects and beyond.</title>
        <authorList>
            <person name="Fouks B."/>
            <person name="Harrison M.C."/>
            <person name="Mikhailova A.A."/>
            <person name="Marchal E."/>
            <person name="English S."/>
            <person name="Carruthers M."/>
            <person name="Jennings E.C."/>
            <person name="Chiamaka E.L."/>
            <person name="Frigard R.A."/>
            <person name="Pippel M."/>
            <person name="Attardo G.M."/>
            <person name="Benoit J.B."/>
            <person name="Bornberg-Bauer E."/>
            <person name="Tobe S.S."/>
        </authorList>
    </citation>
    <scope>NUCLEOTIDE SEQUENCE</scope>
    <source>
        <strain evidence="3">Stay&amp;Tobe</strain>
    </source>
</reference>
<evidence type="ECO:0000313" key="3">
    <source>
        <dbReference type="EMBL" id="KAJ9580009.1"/>
    </source>
</evidence>
<reference evidence="3" key="2">
    <citation type="submission" date="2023-05" db="EMBL/GenBank/DDBJ databases">
        <authorList>
            <person name="Fouks B."/>
        </authorList>
    </citation>
    <scope>NUCLEOTIDE SEQUENCE</scope>
    <source>
        <strain evidence="3">Stay&amp;Tobe</strain>
        <tissue evidence="3">Testes</tissue>
    </source>
</reference>
<proteinExistence type="predicted"/>
<keyword evidence="2" id="KW-0732">Signal</keyword>
<dbReference type="Gene3D" id="2.10.80.10">
    <property type="entry name" value="Lipase, subunit A"/>
    <property type="match status" value="1"/>
</dbReference>
<gene>
    <name evidence="3" type="ORF">L9F63_004302</name>
</gene>
<sequence length="120" mass="12830">MSNWLILCAVVTLCLSIYSTDGSVMHCGDDNDCPDNHCCLAVGEEYICSPHSRQGQPCQVESTQHNAGKNYTYVGHCGCAVGLHCEMTDASSSSESDSIEQPVCKSLSSSHSSESDSDFV</sequence>
<feature type="region of interest" description="Disordered" evidence="1">
    <location>
        <begin position="90"/>
        <end position="120"/>
    </location>
</feature>
<dbReference type="Proteomes" id="UP001233999">
    <property type="component" value="Unassembled WGS sequence"/>
</dbReference>
<evidence type="ECO:0000313" key="4">
    <source>
        <dbReference type="Proteomes" id="UP001233999"/>
    </source>
</evidence>
<comment type="caution">
    <text evidence="3">The sequence shown here is derived from an EMBL/GenBank/DDBJ whole genome shotgun (WGS) entry which is preliminary data.</text>
</comment>
<feature type="chain" id="PRO_5041920839" evidence="2">
    <location>
        <begin position="23"/>
        <end position="120"/>
    </location>
</feature>